<dbReference type="PANTHER" id="PTHR30136:SF34">
    <property type="entry name" value="TRANSCRIPTIONAL REGULATOR"/>
    <property type="match status" value="1"/>
</dbReference>
<dbReference type="InterPro" id="IPR005471">
    <property type="entry name" value="Tscrpt_reg_IclR_N"/>
</dbReference>
<evidence type="ECO:0000256" key="1">
    <source>
        <dbReference type="ARBA" id="ARBA00023015"/>
    </source>
</evidence>
<dbReference type="InterPro" id="IPR036390">
    <property type="entry name" value="WH_DNA-bd_sf"/>
</dbReference>
<dbReference type="Pfam" id="PF09339">
    <property type="entry name" value="HTH_IclR"/>
    <property type="match status" value="1"/>
</dbReference>
<keyword evidence="2" id="KW-0238">DNA-binding</keyword>
<dbReference type="InterPro" id="IPR036388">
    <property type="entry name" value="WH-like_DNA-bd_sf"/>
</dbReference>
<keyword evidence="7" id="KW-1185">Reference proteome</keyword>
<evidence type="ECO:0000313" key="6">
    <source>
        <dbReference type="EMBL" id="GAA3538962.1"/>
    </source>
</evidence>
<dbReference type="InterPro" id="IPR014757">
    <property type="entry name" value="Tscrpt_reg_IclR_C"/>
</dbReference>
<dbReference type="SUPFAM" id="SSF46785">
    <property type="entry name" value="Winged helix' DNA-binding domain"/>
    <property type="match status" value="1"/>
</dbReference>
<dbReference type="RefSeq" id="WP_344957164.1">
    <property type="nucleotide sequence ID" value="NZ_BAABCX010000002.1"/>
</dbReference>
<reference evidence="7" key="1">
    <citation type="journal article" date="2019" name="Int. J. Syst. Evol. Microbiol.">
        <title>The Global Catalogue of Microorganisms (GCM) 10K type strain sequencing project: providing services to taxonomists for standard genome sequencing and annotation.</title>
        <authorList>
            <consortium name="The Broad Institute Genomics Platform"/>
            <consortium name="The Broad Institute Genome Sequencing Center for Infectious Disease"/>
            <person name="Wu L."/>
            <person name="Ma J."/>
        </authorList>
    </citation>
    <scope>NUCLEOTIDE SEQUENCE [LARGE SCALE GENOMIC DNA]</scope>
    <source>
        <strain evidence="7">JCM 17110</strain>
    </source>
</reference>
<evidence type="ECO:0000256" key="2">
    <source>
        <dbReference type="ARBA" id="ARBA00023125"/>
    </source>
</evidence>
<dbReference type="Gene3D" id="3.30.450.40">
    <property type="match status" value="1"/>
</dbReference>
<dbReference type="SUPFAM" id="SSF55781">
    <property type="entry name" value="GAF domain-like"/>
    <property type="match status" value="1"/>
</dbReference>
<evidence type="ECO:0000259" key="4">
    <source>
        <dbReference type="PROSITE" id="PS51077"/>
    </source>
</evidence>
<keyword evidence="1" id="KW-0805">Transcription regulation</keyword>
<protein>
    <submittedName>
        <fullName evidence="6">IclR family transcriptional regulator</fullName>
    </submittedName>
</protein>
<dbReference type="SMART" id="SM00346">
    <property type="entry name" value="HTH_ICLR"/>
    <property type="match status" value="1"/>
</dbReference>
<evidence type="ECO:0000313" key="7">
    <source>
        <dbReference type="Proteomes" id="UP001500795"/>
    </source>
</evidence>
<dbReference type="InterPro" id="IPR050707">
    <property type="entry name" value="HTH_MetabolicPath_Reg"/>
</dbReference>
<sequence length="262" mass="28938">METDDRYIVPGLVRGLAALQAFSNEKKELSVSELADIIGSNRSSAFRIAYTLEHCGYLHKSGDSRRYALDSKVLDLGFTYLSSLDLLEPSRPVLARLRDDTSLACHLVIRQGRDIVFVDRCQATGPFTSTVGIGTRWPAHATVTGQQLLSDLTDEAIRELYRDYQWETFTEGTPGSMEQLIARIHQVRGLPALISWGYFNPGMAACASPIYRLSDNAMIASVSVSCPVGAFPRDEFEGRIKDAVVTASQVLSRTLSINNPQF</sequence>
<dbReference type="Gene3D" id="1.10.10.10">
    <property type="entry name" value="Winged helix-like DNA-binding domain superfamily/Winged helix DNA-binding domain"/>
    <property type="match status" value="1"/>
</dbReference>
<dbReference type="EMBL" id="BAABCX010000002">
    <property type="protein sequence ID" value="GAA3538962.1"/>
    <property type="molecule type" value="Genomic_DNA"/>
</dbReference>
<evidence type="ECO:0000259" key="5">
    <source>
        <dbReference type="PROSITE" id="PS51078"/>
    </source>
</evidence>
<feature type="domain" description="HTH iclR-type" evidence="4">
    <location>
        <begin position="9"/>
        <end position="71"/>
    </location>
</feature>
<organism evidence="6 7">
    <name type="scientific">Zobellella aerophila</name>
    <dbReference type="NCBI Taxonomy" id="870480"/>
    <lineage>
        <taxon>Bacteria</taxon>
        <taxon>Pseudomonadati</taxon>
        <taxon>Pseudomonadota</taxon>
        <taxon>Gammaproteobacteria</taxon>
        <taxon>Aeromonadales</taxon>
        <taxon>Aeromonadaceae</taxon>
        <taxon>Zobellella</taxon>
    </lineage>
</organism>
<dbReference type="PANTHER" id="PTHR30136">
    <property type="entry name" value="HELIX-TURN-HELIX TRANSCRIPTIONAL REGULATOR, ICLR FAMILY"/>
    <property type="match status" value="1"/>
</dbReference>
<comment type="caution">
    <text evidence="6">The sequence shown here is derived from an EMBL/GenBank/DDBJ whole genome shotgun (WGS) entry which is preliminary data.</text>
</comment>
<dbReference type="Pfam" id="PF01614">
    <property type="entry name" value="IclR_C"/>
    <property type="match status" value="1"/>
</dbReference>
<feature type="domain" description="IclR-ED" evidence="5">
    <location>
        <begin position="72"/>
        <end position="257"/>
    </location>
</feature>
<proteinExistence type="predicted"/>
<evidence type="ECO:0000256" key="3">
    <source>
        <dbReference type="ARBA" id="ARBA00023163"/>
    </source>
</evidence>
<dbReference type="InterPro" id="IPR029016">
    <property type="entry name" value="GAF-like_dom_sf"/>
</dbReference>
<accession>A0ABP6VQW5</accession>
<keyword evidence="3" id="KW-0804">Transcription</keyword>
<name>A0ABP6VQW5_9GAMM</name>
<dbReference type="PROSITE" id="PS51078">
    <property type="entry name" value="ICLR_ED"/>
    <property type="match status" value="1"/>
</dbReference>
<dbReference type="PROSITE" id="PS51077">
    <property type="entry name" value="HTH_ICLR"/>
    <property type="match status" value="1"/>
</dbReference>
<dbReference type="Proteomes" id="UP001500795">
    <property type="component" value="Unassembled WGS sequence"/>
</dbReference>
<gene>
    <name evidence="6" type="ORF">GCM10022394_18340</name>
</gene>